<dbReference type="InterPro" id="IPR011989">
    <property type="entry name" value="ARM-like"/>
</dbReference>
<gene>
    <name evidence="1" type="ORF">NEIFLAOT_00444</name>
</gene>
<dbReference type="EMBL" id="ACEN01000010">
    <property type="protein sequence ID" value="EEG34466.1"/>
    <property type="molecule type" value="Genomic_DNA"/>
</dbReference>
<evidence type="ECO:0000313" key="2">
    <source>
        <dbReference type="Proteomes" id="UP000004457"/>
    </source>
</evidence>
<comment type="caution">
    <text evidence="1">The sequence shown here is derived from an EMBL/GenBank/DDBJ whole genome shotgun (WGS) entry which is preliminary data.</text>
</comment>
<dbReference type="Proteomes" id="UP000004457">
    <property type="component" value="Unassembled WGS sequence"/>
</dbReference>
<keyword evidence="2" id="KW-1185">Reference proteome</keyword>
<evidence type="ECO:0008006" key="3">
    <source>
        <dbReference type="Google" id="ProtNLM"/>
    </source>
</evidence>
<sequence>MAGKKISSFDAFLVCKQLSIKELFEKILNSNTVFQYEAAKRLQFYEYSEIKDNIKNILLTSRCSRHREIAIFILGQFQIKLNDIQLKEILSILICFIHNDKSIRVKSSAISSLGYLFRDYNLGEKAFSNIEKYIDLIWSLNKYSIIISVAFSSVYLPEREYIKDYLIRNLNKKILRYYHGFYML</sequence>
<dbReference type="RefSeq" id="WP_003679435.1">
    <property type="nucleotide sequence ID" value="NZ_ACEN01000010.1"/>
</dbReference>
<accession>C0EKK0</accession>
<proteinExistence type="predicted"/>
<dbReference type="InterPro" id="IPR016024">
    <property type="entry name" value="ARM-type_fold"/>
</dbReference>
<organism evidence="1 2">
    <name type="scientific">Neisseria flavescens NRL30031/H210</name>
    <dbReference type="NCBI Taxonomy" id="546264"/>
    <lineage>
        <taxon>Bacteria</taxon>
        <taxon>Pseudomonadati</taxon>
        <taxon>Pseudomonadota</taxon>
        <taxon>Betaproteobacteria</taxon>
        <taxon>Neisseriales</taxon>
        <taxon>Neisseriaceae</taxon>
        <taxon>Neisseria</taxon>
    </lineage>
</organism>
<dbReference type="AlphaFoldDB" id="C0EKK0"/>
<dbReference type="SUPFAM" id="SSF48371">
    <property type="entry name" value="ARM repeat"/>
    <property type="match status" value="1"/>
</dbReference>
<dbReference type="eggNOG" id="ENOG5033TX6">
    <property type="taxonomic scope" value="Bacteria"/>
</dbReference>
<protein>
    <recommendedName>
        <fullName evidence="3">HEAT repeat protein</fullName>
    </recommendedName>
</protein>
<evidence type="ECO:0000313" key="1">
    <source>
        <dbReference type="EMBL" id="EEG34466.1"/>
    </source>
</evidence>
<reference evidence="1 2" key="1">
    <citation type="submission" date="2009-01" db="EMBL/GenBank/DDBJ databases">
        <authorList>
            <person name="Fulton L."/>
            <person name="Clifton S."/>
            <person name="Chinwalla A.T."/>
            <person name="Mitreva M."/>
            <person name="Sodergren E."/>
            <person name="Weinstock G."/>
            <person name="Clifton S."/>
            <person name="Dooling D.J."/>
            <person name="Fulton B."/>
            <person name="Minx P."/>
            <person name="Pepin K.H."/>
            <person name="Johnson M."/>
            <person name="Bhonagiri V."/>
            <person name="Nash W.E."/>
            <person name="Mardis E.R."/>
            <person name="Wilson R.K."/>
        </authorList>
    </citation>
    <scope>NUCLEOTIDE SEQUENCE [LARGE SCALE GENOMIC DNA]</scope>
    <source>
        <strain evidence="1 2">NRL30031/H210</strain>
    </source>
</reference>
<dbReference type="Gene3D" id="1.25.10.10">
    <property type="entry name" value="Leucine-rich Repeat Variant"/>
    <property type="match status" value="1"/>
</dbReference>
<name>C0EKK0_NEIFL</name>